<comment type="caution">
    <text evidence="1">The sequence shown here is derived from an EMBL/GenBank/DDBJ whole genome shotgun (WGS) entry which is preliminary data.</text>
</comment>
<evidence type="ECO:0000313" key="2">
    <source>
        <dbReference type="Proteomes" id="UP000284706"/>
    </source>
</evidence>
<accession>A0A409X4X4</accession>
<dbReference type="InParanoid" id="A0A409X4X4"/>
<proteinExistence type="predicted"/>
<organism evidence="1 2">
    <name type="scientific">Gymnopilus dilepis</name>
    <dbReference type="NCBI Taxonomy" id="231916"/>
    <lineage>
        <taxon>Eukaryota</taxon>
        <taxon>Fungi</taxon>
        <taxon>Dikarya</taxon>
        <taxon>Basidiomycota</taxon>
        <taxon>Agaricomycotina</taxon>
        <taxon>Agaricomycetes</taxon>
        <taxon>Agaricomycetidae</taxon>
        <taxon>Agaricales</taxon>
        <taxon>Agaricineae</taxon>
        <taxon>Hymenogastraceae</taxon>
        <taxon>Gymnopilus</taxon>
    </lineage>
</organism>
<dbReference type="EMBL" id="NHYE01004206">
    <property type="protein sequence ID" value="PPQ85843.1"/>
    <property type="molecule type" value="Genomic_DNA"/>
</dbReference>
<reference evidence="1 2" key="1">
    <citation type="journal article" date="2018" name="Evol. Lett.">
        <title>Horizontal gene cluster transfer increased hallucinogenic mushroom diversity.</title>
        <authorList>
            <person name="Reynolds H.T."/>
            <person name="Vijayakumar V."/>
            <person name="Gluck-Thaler E."/>
            <person name="Korotkin H.B."/>
            <person name="Matheny P.B."/>
            <person name="Slot J.C."/>
        </authorList>
    </citation>
    <scope>NUCLEOTIDE SEQUENCE [LARGE SCALE GENOMIC DNA]</scope>
    <source>
        <strain evidence="1 2">SRW20</strain>
    </source>
</reference>
<dbReference type="AlphaFoldDB" id="A0A409X4X4"/>
<gene>
    <name evidence="1" type="ORF">CVT26_001593</name>
</gene>
<dbReference type="Proteomes" id="UP000284706">
    <property type="component" value="Unassembled WGS sequence"/>
</dbReference>
<protein>
    <submittedName>
        <fullName evidence="1">Uncharacterized protein</fullName>
    </submittedName>
</protein>
<evidence type="ECO:0000313" key="1">
    <source>
        <dbReference type="EMBL" id="PPQ85843.1"/>
    </source>
</evidence>
<dbReference type="OrthoDB" id="3328849at2759"/>
<keyword evidence="2" id="KW-1185">Reference proteome</keyword>
<sequence>MDEVPFETLLLRQQAHAENLTSFRCYPFPGQLYVVPYPLGDDRLPVAPELLVQHSRTHRFRLPFCFHGRTVKMVTRSGEPGSEGPVTLECAVRGGNEVRCPYYGISVNVTGLLSDDCNMECRSYLPRKLRGKQFVGKFWDGLDDVER</sequence>
<name>A0A409X4X4_9AGAR</name>